<dbReference type="FunFam" id="2.30.230.10:FF:000003">
    <property type="entry name" value="Apolipoprotein B"/>
    <property type="match status" value="1"/>
</dbReference>
<dbReference type="AlphaFoldDB" id="G3GZP9"/>
<keyword evidence="22" id="KW-0449">Lipoprotein</keyword>
<dbReference type="Gene3D" id="1.25.10.20">
    <property type="entry name" value="Vitellinogen, superhelical"/>
    <property type="match status" value="1"/>
</dbReference>
<dbReference type="GO" id="GO:0034361">
    <property type="term" value="C:very-low-density lipoprotein particle"/>
    <property type="evidence" value="ECO:0007669"/>
    <property type="project" value="UniProtKB-KW"/>
</dbReference>
<name>G3GZP9_CRIGR</name>
<keyword evidence="6" id="KW-0162">Chylomicron</keyword>
<dbReference type="SUPFAM" id="SSF48431">
    <property type="entry name" value="Lipovitellin-phosvitin complex, superhelical domain"/>
    <property type="match status" value="1"/>
</dbReference>
<evidence type="ECO:0000256" key="15">
    <source>
        <dbReference type="ARBA" id="ARBA00023166"/>
    </source>
</evidence>
<dbReference type="Gene3D" id="2.20.80.10">
    <property type="entry name" value="Lipovitellin-phosvitin complex, chain A, domain 4"/>
    <property type="match status" value="1"/>
</dbReference>
<dbReference type="GO" id="GO:0008203">
    <property type="term" value="P:cholesterol metabolic process"/>
    <property type="evidence" value="ECO:0007669"/>
    <property type="project" value="UniProtKB-KW"/>
</dbReference>
<dbReference type="GO" id="GO:0005811">
    <property type="term" value="C:lipid droplet"/>
    <property type="evidence" value="ECO:0007669"/>
    <property type="project" value="UniProtKB-SubCell"/>
</dbReference>
<protein>
    <submittedName>
        <fullName evidence="22">Apolipoprotein B-100</fullName>
    </submittedName>
</protein>
<evidence type="ECO:0000256" key="11">
    <source>
        <dbReference type="ARBA" id="ARBA00022710"/>
    </source>
</evidence>
<feature type="signal peptide" evidence="20">
    <location>
        <begin position="1"/>
        <end position="28"/>
    </location>
</feature>
<comment type="caution">
    <text evidence="19">Lacks conserved residue(s) required for the propagation of feature annotation.</text>
</comment>
<feature type="domain" description="Vitellogenin" evidence="21">
    <location>
        <begin position="34"/>
        <end position="660"/>
    </location>
</feature>
<dbReference type="InParanoid" id="G3GZP9"/>
<evidence type="ECO:0000256" key="10">
    <source>
        <dbReference type="ARBA" id="ARBA00022677"/>
    </source>
</evidence>
<dbReference type="GO" id="GO:0030301">
    <property type="term" value="P:cholesterol transport"/>
    <property type="evidence" value="ECO:0007669"/>
    <property type="project" value="TreeGrafter"/>
</dbReference>
<keyword evidence="10" id="KW-0551">Lipid droplet</keyword>
<feature type="disulfide bond" evidence="19">
    <location>
        <begin position="174"/>
        <end position="200"/>
    </location>
</feature>
<keyword evidence="15" id="KW-1207">Sterol metabolism</keyword>
<keyword evidence="4" id="KW-0813">Transport</keyword>
<dbReference type="GO" id="GO:0034362">
    <property type="term" value="C:low-density lipoprotein particle"/>
    <property type="evidence" value="ECO:0007669"/>
    <property type="project" value="UniProtKB-KW"/>
</dbReference>
<keyword evidence="14" id="KW-0443">Lipid metabolism</keyword>
<keyword evidence="5" id="KW-0963">Cytoplasm</keyword>
<dbReference type="InterPro" id="IPR015816">
    <property type="entry name" value="Vitellinogen_b-sht_N"/>
</dbReference>
<dbReference type="InterPro" id="IPR015819">
    <property type="entry name" value="Lipid_transp_b-sht_shell"/>
</dbReference>
<dbReference type="EMBL" id="JH000081">
    <property type="protein sequence ID" value="EGV91886.1"/>
    <property type="molecule type" value="Genomic_DNA"/>
</dbReference>
<evidence type="ECO:0000256" key="4">
    <source>
        <dbReference type="ARBA" id="ARBA00022448"/>
    </source>
</evidence>
<dbReference type="InterPro" id="IPR015255">
    <property type="entry name" value="Vitellinogen_open_b-sht"/>
</dbReference>
<dbReference type="SMART" id="SM00638">
    <property type="entry name" value="LPD_N"/>
    <property type="match status" value="1"/>
</dbReference>
<evidence type="ECO:0000256" key="9">
    <source>
        <dbReference type="ARBA" id="ARBA00022674"/>
    </source>
</evidence>
<dbReference type="InterPro" id="IPR052418">
    <property type="entry name" value="Apolipoprotein_B"/>
</dbReference>
<sequence length="946" mass="105684">MGPQSPALRLPLLLLLFLLLFLDTSVWAQDATRFKHLRKYVYNYEAESSSGVRGTADSRSATKINCKVELEVPQLCSFIMRTSQCTLKEVYGFNPEGKALMKKTKNSDEFAAAMSRFELKLAIPEGKQAVLYPDKDEPTHILNIKRGIVSALLVPPETAEDKQVLFLDTVYGNCSTQVTVNSRKGTVATEMSTERNLQQCDGFQPISTSVSPLALIRGLVRPLSTLVSSSQSCQYTLDPKRKHISEAICSEQHLFLPFSYKNTYGIMTHVTQTLRLEDTPKTNSRFFSEGTKRVGLSFESTKSTSPPKQVDAVLNTLQELKSLSVSEQNAQRANLFNKLVTELRGLSDEAITSLLPQLIGVSSPITLQALIQCGQPQCYTHILQWLKTEKAHPLLVDIVTYLMALIPNPSTQRLREIFNTAKEQPSRATLYALSHVVNNYYDADHSRSPDLQDIADYLLKQIDNECTGDEDHTYLILRVIGNMGRTMEQVMPALKSSVLNCVRSKKPSLQIQKASIQALRKMKLGDEVKEILFDTLMNGVDPVEKRLAAYLLLMKSPASSDISKIIQLLQWEQSEQVKNFMASHIANILNSEELYVQDLKKLIKDAPEYSQLPTIMDFKKFSRNYQISKSVSLPSFDPVSAKMEGNLIFDPNSYLPKESMLKTTLTVFGLASVDLFEIGLEGKGFEPTLEALFGQQGFFPDSVNKALYWVNGQVPDRVSKVLVDHFGYANNEKHEQDMVNGIMPMVDKLIRELKSKEIPEARAYLRILGEELGFVKLQDLQVLGRLLLNGAQTLRGIPQMIAQAIRDGSNNDFFLHYIFMDNAFELPTGLGVQLQVSSSGVITPGTKAGVRMELANIQAELVAKPSVSVEFVTNMGIIIPDFAKSGVQMNTNFFHESGLEARVALKAGQLKVIIPAPKKPVKLFSGREFYHHGLPGLFERENGVYI</sequence>
<dbReference type="GO" id="GO:0034359">
    <property type="term" value="C:mature chylomicron"/>
    <property type="evidence" value="ECO:0007669"/>
    <property type="project" value="TreeGrafter"/>
</dbReference>
<keyword evidence="13" id="KW-0445">Lipid transport</keyword>
<dbReference type="PANTHER" id="PTHR13769:SF1">
    <property type="entry name" value="APOLIPOPROTEIN B-100"/>
    <property type="match status" value="1"/>
</dbReference>
<dbReference type="GO" id="GO:0042953">
    <property type="term" value="P:lipoprotein transport"/>
    <property type="evidence" value="ECO:0007669"/>
    <property type="project" value="TreeGrafter"/>
</dbReference>
<evidence type="ECO:0000256" key="6">
    <source>
        <dbReference type="ARBA" id="ARBA00022513"/>
    </source>
</evidence>
<keyword evidence="16" id="KW-0325">Glycoprotein</keyword>
<dbReference type="GO" id="GO:0005737">
    <property type="term" value="C:cytoplasm"/>
    <property type="evidence" value="ECO:0007669"/>
    <property type="project" value="UniProtKB-SubCell"/>
</dbReference>
<evidence type="ECO:0000256" key="13">
    <source>
        <dbReference type="ARBA" id="ARBA00023055"/>
    </source>
</evidence>
<evidence type="ECO:0000313" key="23">
    <source>
        <dbReference type="Proteomes" id="UP000001075"/>
    </source>
</evidence>
<dbReference type="Gene3D" id="2.30.230.10">
    <property type="entry name" value="Lipovitellin, beta-sheet shell regions, chain A"/>
    <property type="match status" value="1"/>
</dbReference>
<evidence type="ECO:0000256" key="20">
    <source>
        <dbReference type="SAM" id="SignalP"/>
    </source>
</evidence>
<dbReference type="Pfam" id="PF09172">
    <property type="entry name" value="Vit_open_b-sht"/>
    <property type="match status" value="1"/>
</dbReference>
<reference evidence="23" key="1">
    <citation type="journal article" date="2011" name="Nat. Biotechnol.">
        <title>The genomic sequence of the Chinese hamster ovary (CHO)-K1 cell line.</title>
        <authorList>
            <person name="Xu X."/>
            <person name="Nagarajan H."/>
            <person name="Lewis N.E."/>
            <person name="Pan S."/>
            <person name="Cai Z."/>
            <person name="Liu X."/>
            <person name="Chen W."/>
            <person name="Xie M."/>
            <person name="Wang W."/>
            <person name="Hammond S."/>
            <person name="Andersen M.R."/>
            <person name="Neff N."/>
            <person name="Passarelli B."/>
            <person name="Koh W."/>
            <person name="Fan H.C."/>
            <person name="Wang J."/>
            <person name="Gui Y."/>
            <person name="Lee K.H."/>
            <person name="Betenbaugh M.J."/>
            <person name="Quake S.R."/>
            <person name="Famili I."/>
            <person name="Palsson B.O."/>
            <person name="Wang J."/>
        </authorList>
    </citation>
    <scope>NUCLEOTIDE SEQUENCE [LARGE SCALE GENOMIC DNA]</scope>
    <source>
        <strain evidence="23">CHO K1 cell line</strain>
    </source>
</reference>
<keyword evidence="9" id="KW-0358">Heparin-binding</keyword>
<evidence type="ECO:0000256" key="5">
    <source>
        <dbReference type="ARBA" id="ARBA00022490"/>
    </source>
</evidence>
<evidence type="ECO:0000256" key="18">
    <source>
        <dbReference type="ARBA" id="ARBA00023313"/>
    </source>
</evidence>
<evidence type="ECO:0000256" key="7">
    <source>
        <dbReference type="ARBA" id="ARBA00022525"/>
    </source>
</evidence>
<dbReference type="PROSITE" id="PS51211">
    <property type="entry name" value="VITELLOGENIN"/>
    <property type="match status" value="1"/>
</dbReference>
<feature type="chain" id="PRO_5003443889" evidence="20">
    <location>
        <begin position="29"/>
        <end position="946"/>
    </location>
</feature>
<keyword evidence="19" id="KW-1015">Disulfide bond</keyword>
<evidence type="ECO:0000256" key="14">
    <source>
        <dbReference type="ARBA" id="ARBA00023098"/>
    </source>
</evidence>
<keyword evidence="11" id="KW-0427">LDL</keyword>
<keyword evidence="8" id="KW-0153">Cholesterol metabolism</keyword>
<evidence type="ECO:0000256" key="16">
    <source>
        <dbReference type="ARBA" id="ARBA00023180"/>
    </source>
</evidence>
<dbReference type="GO" id="GO:0006642">
    <property type="term" value="P:triglyceride mobilization"/>
    <property type="evidence" value="ECO:0007669"/>
    <property type="project" value="TreeGrafter"/>
</dbReference>
<evidence type="ECO:0000256" key="1">
    <source>
        <dbReference type="ARBA" id="ARBA00004496"/>
    </source>
</evidence>
<gene>
    <name evidence="22" type="ORF">I79_003342</name>
</gene>
<evidence type="ECO:0000256" key="8">
    <source>
        <dbReference type="ARBA" id="ARBA00022548"/>
    </source>
</evidence>
<evidence type="ECO:0000313" key="22">
    <source>
        <dbReference type="EMBL" id="EGV91886.1"/>
    </source>
</evidence>
<dbReference type="Proteomes" id="UP000001075">
    <property type="component" value="Unassembled WGS sequence"/>
</dbReference>
<dbReference type="Pfam" id="PF01347">
    <property type="entry name" value="Vitellogenin_N"/>
    <property type="match status" value="1"/>
</dbReference>
<accession>G3GZP9</accession>
<dbReference type="GO" id="GO:0042632">
    <property type="term" value="P:cholesterol homeostasis"/>
    <property type="evidence" value="ECO:0007669"/>
    <property type="project" value="TreeGrafter"/>
</dbReference>
<dbReference type="GO" id="GO:0120020">
    <property type="term" value="F:cholesterol transfer activity"/>
    <property type="evidence" value="ECO:0007669"/>
    <property type="project" value="TreeGrafter"/>
</dbReference>
<dbReference type="InterPro" id="IPR011030">
    <property type="entry name" value="Lipovitellin_superhlx_dom"/>
</dbReference>
<dbReference type="STRING" id="10029.G3GZP9"/>
<dbReference type="Gene3D" id="2.20.50.20">
    <property type="entry name" value="Lipovitellin. Chain A, domain 3"/>
    <property type="match status" value="1"/>
</dbReference>
<proteinExistence type="predicted"/>
<keyword evidence="18" id="KW-0850">VLDL</keyword>
<comment type="subcellular location">
    <subcellularLocation>
        <location evidence="1">Cytoplasm</location>
    </subcellularLocation>
    <subcellularLocation>
        <location evidence="2">Lipid droplet</location>
    </subcellularLocation>
    <subcellularLocation>
        <location evidence="3">Secreted</location>
    </subcellularLocation>
</comment>
<evidence type="ECO:0000259" key="21">
    <source>
        <dbReference type="PROSITE" id="PS51211"/>
    </source>
</evidence>
<evidence type="ECO:0000256" key="12">
    <source>
        <dbReference type="ARBA" id="ARBA00022729"/>
    </source>
</evidence>
<organism evidence="22 23">
    <name type="scientific">Cricetulus griseus</name>
    <name type="common">Chinese hamster</name>
    <name type="synonym">Cricetulus barabensis griseus</name>
    <dbReference type="NCBI Taxonomy" id="10029"/>
    <lineage>
        <taxon>Eukaryota</taxon>
        <taxon>Metazoa</taxon>
        <taxon>Chordata</taxon>
        <taxon>Craniata</taxon>
        <taxon>Vertebrata</taxon>
        <taxon>Euteleostomi</taxon>
        <taxon>Mammalia</taxon>
        <taxon>Eutheria</taxon>
        <taxon>Euarchontoglires</taxon>
        <taxon>Glires</taxon>
        <taxon>Rodentia</taxon>
        <taxon>Myomorpha</taxon>
        <taxon>Muroidea</taxon>
        <taxon>Cricetidae</taxon>
        <taxon>Cricetinae</taxon>
        <taxon>Cricetulus</taxon>
    </lineage>
</organism>
<dbReference type="InterPro" id="IPR015817">
    <property type="entry name" value="Vitellinogen_open_b-sht_sub1"/>
</dbReference>
<evidence type="ECO:0000256" key="19">
    <source>
        <dbReference type="PROSITE-ProRule" id="PRU00557"/>
    </source>
</evidence>
<evidence type="ECO:0000256" key="3">
    <source>
        <dbReference type="ARBA" id="ARBA00004613"/>
    </source>
</evidence>
<keyword evidence="17" id="KW-0753">Steroid metabolism</keyword>
<dbReference type="GO" id="GO:0050750">
    <property type="term" value="F:low-density lipoprotein particle receptor binding"/>
    <property type="evidence" value="ECO:0007669"/>
    <property type="project" value="TreeGrafter"/>
</dbReference>
<dbReference type="PANTHER" id="PTHR13769">
    <property type="entry name" value="APOLIPOPROTEIN B"/>
    <property type="match status" value="1"/>
</dbReference>
<dbReference type="InterPro" id="IPR001747">
    <property type="entry name" value="Vitellogenin_N"/>
</dbReference>
<keyword evidence="7" id="KW-0964">Secreted</keyword>
<dbReference type="SUPFAM" id="SSF56968">
    <property type="entry name" value="Lipovitellin-phosvitin complex, beta-sheet shell regions"/>
    <property type="match status" value="2"/>
</dbReference>
<evidence type="ECO:0000256" key="17">
    <source>
        <dbReference type="ARBA" id="ARBA00023221"/>
    </source>
</evidence>
<evidence type="ECO:0000256" key="2">
    <source>
        <dbReference type="ARBA" id="ARBA00004502"/>
    </source>
</evidence>
<keyword evidence="12 20" id="KW-0732">Signal</keyword>
<dbReference type="SMART" id="SM01169">
    <property type="entry name" value="DUF1943"/>
    <property type="match status" value="1"/>
</dbReference>
<dbReference type="GO" id="GO:0008201">
    <property type="term" value="F:heparin binding"/>
    <property type="evidence" value="ECO:0007669"/>
    <property type="project" value="UniProtKB-KW"/>
</dbReference>